<dbReference type="CDD" id="cd04623">
    <property type="entry name" value="CBS_pair_bac_euk"/>
    <property type="match status" value="1"/>
</dbReference>
<gene>
    <name evidence="4" type="ORF">CVT23_15865</name>
</gene>
<evidence type="ECO:0000313" key="4">
    <source>
        <dbReference type="EMBL" id="PJK28841.1"/>
    </source>
</evidence>
<dbReference type="PANTHER" id="PTHR43080:SF2">
    <property type="entry name" value="CBS DOMAIN-CONTAINING PROTEIN"/>
    <property type="match status" value="1"/>
</dbReference>
<proteinExistence type="predicted"/>
<evidence type="ECO:0000259" key="3">
    <source>
        <dbReference type="PROSITE" id="PS51371"/>
    </source>
</evidence>
<dbReference type="Pfam" id="PF00571">
    <property type="entry name" value="CBS"/>
    <property type="match status" value="2"/>
</dbReference>
<sequence>MLVASMLRAKGNTIGTIRPDVDVMAVCARLKELRVGALIVSEDGEKIQGIVSERDVVRAIAAQGAAALQRGVTEIMTGDVVTCDPGDNIGDLMRMMTENRVRHLPVVNQGRMIGLVSIGDVVKYRVDELEHETQAMQEYIQTG</sequence>
<dbReference type="EMBL" id="PHIG01000039">
    <property type="protein sequence ID" value="PJK28841.1"/>
    <property type="molecule type" value="Genomic_DNA"/>
</dbReference>
<dbReference type="PANTHER" id="PTHR43080">
    <property type="entry name" value="CBS DOMAIN-CONTAINING PROTEIN CBSX3, MITOCHONDRIAL"/>
    <property type="match status" value="1"/>
</dbReference>
<dbReference type="RefSeq" id="WP_109792395.1">
    <property type="nucleotide sequence ID" value="NZ_PHIG01000039.1"/>
</dbReference>
<reference evidence="4 5" key="1">
    <citation type="submission" date="2017-11" db="EMBL/GenBank/DDBJ databases">
        <title>Draft genome sequence of Rhizobiales bacterium SY3-13.</title>
        <authorList>
            <person name="Sun C."/>
        </authorList>
    </citation>
    <scope>NUCLEOTIDE SEQUENCE [LARGE SCALE GENOMIC DNA]</scope>
    <source>
        <strain evidence="4 5">SY3-13</strain>
    </source>
</reference>
<dbReference type="Gene3D" id="3.10.580.10">
    <property type="entry name" value="CBS-domain"/>
    <property type="match status" value="1"/>
</dbReference>
<dbReference type="InterPro" id="IPR044725">
    <property type="entry name" value="CBSX3_CBS_dom"/>
</dbReference>
<keyword evidence="1 2" id="KW-0129">CBS domain</keyword>
<dbReference type="Proteomes" id="UP000229498">
    <property type="component" value="Unassembled WGS sequence"/>
</dbReference>
<accession>A0A2M9FZE1</accession>
<evidence type="ECO:0000256" key="1">
    <source>
        <dbReference type="ARBA" id="ARBA00023122"/>
    </source>
</evidence>
<keyword evidence="5" id="KW-1185">Reference proteome</keyword>
<organism evidence="4 5">
    <name type="scientific">Minwuia thermotolerans</name>
    <dbReference type="NCBI Taxonomy" id="2056226"/>
    <lineage>
        <taxon>Bacteria</taxon>
        <taxon>Pseudomonadati</taxon>
        <taxon>Pseudomonadota</taxon>
        <taxon>Alphaproteobacteria</taxon>
        <taxon>Minwuiales</taxon>
        <taxon>Minwuiaceae</taxon>
        <taxon>Minwuia</taxon>
    </lineage>
</organism>
<dbReference type="InterPro" id="IPR000644">
    <property type="entry name" value="CBS_dom"/>
</dbReference>
<dbReference type="AlphaFoldDB" id="A0A2M9FZE1"/>
<name>A0A2M9FZE1_9PROT</name>
<dbReference type="SUPFAM" id="SSF54631">
    <property type="entry name" value="CBS-domain pair"/>
    <property type="match status" value="1"/>
</dbReference>
<feature type="domain" description="CBS" evidence="3">
    <location>
        <begin position="6"/>
        <end position="68"/>
    </location>
</feature>
<dbReference type="PROSITE" id="PS51371">
    <property type="entry name" value="CBS"/>
    <property type="match status" value="2"/>
</dbReference>
<evidence type="ECO:0000313" key="5">
    <source>
        <dbReference type="Proteomes" id="UP000229498"/>
    </source>
</evidence>
<feature type="domain" description="CBS" evidence="3">
    <location>
        <begin position="76"/>
        <end position="133"/>
    </location>
</feature>
<comment type="caution">
    <text evidence="4">The sequence shown here is derived from an EMBL/GenBank/DDBJ whole genome shotgun (WGS) entry which is preliminary data.</text>
</comment>
<protein>
    <recommendedName>
        <fullName evidence="3">CBS domain-containing protein</fullName>
    </recommendedName>
</protein>
<dbReference type="InterPro" id="IPR046342">
    <property type="entry name" value="CBS_dom_sf"/>
</dbReference>
<evidence type="ECO:0000256" key="2">
    <source>
        <dbReference type="PROSITE-ProRule" id="PRU00703"/>
    </source>
</evidence>
<dbReference type="OrthoDB" id="9807125at2"/>
<dbReference type="InterPro" id="IPR051257">
    <property type="entry name" value="Diverse_CBS-Domain"/>
</dbReference>
<dbReference type="SMART" id="SM00116">
    <property type="entry name" value="CBS"/>
    <property type="match status" value="2"/>
</dbReference>